<feature type="domain" description="THUMP-like" evidence="1">
    <location>
        <begin position="324"/>
        <end position="391"/>
    </location>
</feature>
<gene>
    <name evidence="3" type="ORF">SAMN04489724_1806</name>
</gene>
<dbReference type="Proteomes" id="UP000199673">
    <property type="component" value="Unassembled WGS sequence"/>
</dbReference>
<accession>A0A1I7AAN7</accession>
<dbReference type="RefSeq" id="WP_091692332.1">
    <property type="nucleotide sequence ID" value="NZ_FPBF01000002.1"/>
</dbReference>
<evidence type="ECO:0000259" key="1">
    <source>
        <dbReference type="Pfam" id="PF18096"/>
    </source>
</evidence>
<organism evidence="3 4">
    <name type="scientific">Algoriphagus locisalis</name>
    <dbReference type="NCBI Taxonomy" id="305507"/>
    <lineage>
        <taxon>Bacteria</taxon>
        <taxon>Pseudomonadati</taxon>
        <taxon>Bacteroidota</taxon>
        <taxon>Cytophagia</taxon>
        <taxon>Cytophagales</taxon>
        <taxon>Cyclobacteriaceae</taxon>
        <taxon>Algoriphagus</taxon>
    </lineage>
</organism>
<evidence type="ECO:0000313" key="4">
    <source>
        <dbReference type="Proteomes" id="UP000199673"/>
    </source>
</evidence>
<dbReference type="STRING" id="305507.SAMN04489724_1806"/>
<dbReference type="Pfam" id="PF22013">
    <property type="entry name" value="PG_1098_Fer"/>
    <property type="match status" value="1"/>
</dbReference>
<sequence>MDLTQYHRADFQQFVQDHLTEDPALLLFRYQGKTDFDLKAAVQQISARQKATKKLPSWASNPQLIFPASISLEQSSSEQTAEYKSRNRSGALMIDLTGGFGVDSYFLSRDFEKAIYCEQQEELAEIVEQNLEVFAPKKFEIVKGDGLAFLAKTDKHFELIYADPARRGKGNQKLYKLQDCEPDVVSSWEMMKSKADSILLKVSPMLDISQAISELPDIQKVQVISVKNEVKELLLHWKNEATEIPVTIEAIDLGAKESSFSFELTEEVNSQSEYGEVEKYLVEPFSGVLKAGAFKTFGARFELKKLDSNSHLFTSSDFPKDIPARIFNVIQEVTPKKGDIKKLFPTGKANVITRNYASGSEVLKKKLGVKDGGDDFLIGTKTQNGFKVFWCKLAKSE</sequence>
<reference evidence="4" key="1">
    <citation type="submission" date="2016-10" db="EMBL/GenBank/DDBJ databases">
        <authorList>
            <person name="Varghese N."/>
            <person name="Submissions S."/>
        </authorList>
    </citation>
    <scope>NUCLEOTIDE SEQUENCE [LARGE SCALE GENOMIC DNA]</scope>
    <source>
        <strain evidence="4">DSM 23445</strain>
    </source>
</reference>
<dbReference type="AlphaFoldDB" id="A0A1I7AAN7"/>
<evidence type="ECO:0000259" key="2">
    <source>
        <dbReference type="Pfam" id="PF22013"/>
    </source>
</evidence>
<dbReference type="Pfam" id="PF18096">
    <property type="entry name" value="Thump_like"/>
    <property type="match status" value="1"/>
</dbReference>
<dbReference type="Gene3D" id="1.10.10.1110">
    <property type="entry name" value="Methyltransferase PG1098, N-terminal domain"/>
    <property type="match status" value="1"/>
</dbReference>
<dbReference type="InterPro" id="IPR054168">
    <property type="entry name" value="PG_1098_Fer"/>
</dbReference>
<dbReference type="Gene3D" id="3.40.50.150">
    <property type="entry name" value="Vaccinia Virus protein VP39"/>
    <property type="match status" value="1"/>
</dbReference>
<dbReference type="CDD" id="cd02440">
    <property type="entry name" value="AdoMet_MTases"/>
    <property type="match status" value="1"/>
</dbReference>
<name>A0A1I7AAN7_9BACT</name>
<dbReference type="SUPFAM" id="SSF53335">
    <property type="entry name" value="S-adenosyl-L-methionine-dependent methyltransferases"/>
    <property type="match status" value="1"/>
</dbReference>
<dbReference type="InterPro" id="IPR041497">
    <property type="entry name" value="Thump-like"/>
</dbReference>
<evidence type="ECO:0000313" key="3">
    <source>
        <dbReference type="EMBL" id="SFT71974.1"/>
    </source>
</evidence>
<dbReference type="EMBL" id="FPBF01000002">
    <property type="protein sequence ID" value="SFT71974.1"/>
    <property type="molecule type" value="Genomic_DNA"/>
</dbReference>
<proteinExistence type="predicted"/>
<feature type="domain" description="PG-1098 ferredoxin-like" evidence="2">
    <location>
        <begin position="280"/>
        <end position="323"/>
    </location>
</feature>
<dbReference type="OrthoDB" id="1000417at2"/>
<dbReference type="InterPro" id="IPR029063">
    <property type="entry name" value="SAM-dependent_MTases_sf"/>
</dbReference>
<keyword evidence="4" id="KW-1185">Reference proteome</keyword>
<protein>
    <submittedName>
        <fullName evidence="3">Uncharacterized protein</fullName>
    </submittedName>
</protein>